<feature type="coiled-coil region" evidence="1">
    <location>
        <begin position="105"/>
        <end position="195"/>
    </location>
</feature>
<dbReference type="Pfam" id="PF15905">
    <property type="entry name" value="HMMR_N"/>
    <property type="match status" value="1"/>
</dbReference>
<dbReference type="GeneID" id="102808816"/>
<organism evidence="2 3">
    <name type="scientific">Saccoglossus kowalevskii</name>
    <name type="common">Acorn worm</name>
    <dbReference type="NCBI Taxonomy" id="10224"/>
    <lineage>
        <taxon>Eukaryota</taxon>
        <taxon>Metazoa</taxon>
        <taxon>Hemichordata</taxon>
        <taxon>Enteropneusta</taxon>
        <taxon>Harrimaniidae</taxon>
        <taxon>Saccoglossus</taxon>
    </lineage>
</organism>
<reference evidence="3" key="1">
    <citation type="submission" date="2025-08" db="UniProtKB">
        <authorList>
            <consortium name="RefSeq"/>
        </authorList>
    </citation>
    <scope>IDENTIFICATION</scope>
    <source>
        <tissue evidence="3">Testes</tissue>
    </source>
</reference>
<keyword evidence="1" id="KW-0175">Coiled coil</keyword>
<dbReference type="PANTHER" id="PTHR18956:SF6">
    <property type="entry name" value="HYALURONAN MEDIATED MOTILITY RECEPTOR"/>
    <property type="match status" value="1"/>
</dbReference>
<dbReference type="PANTHER" id="PTHR18956">
    <property type="entry name" value="HYALURONAN MEDIATED MOTILITY RECEPTOR"/>
    <property type="match status" value="1"/>
</dbReference>
<gene>
    <name evidence="3" type="primary">LOC102808816</name>
</gene>
<protein>
    <submittedName>
        <fullName evidence="3">Hyaluronan mediated motility receptor-like</fullName>
    </submittedName>
</protein>
<proteinExistence type="predicted"/>
<evidence type="ECO:0000313" key="2">
    <source>
        <dbReference type="Proteomes" id="UP000694865"/>
    </source>
</evidence>
<dbReference type="InterPro" id="IPR026203">
    <property type="entry name" value="IHABP"/>
</dbReference>
<accession>A0ABM0LW02</accession>
<keyword evidence="2" id="KW-1185">Reference proteome</keyword>
<dbReference type="RefSeq" id="XP_006811943.1">
    <property type="nucleotide sequence ID" value="XM_006811880.1"/>
</dbReference>
<evidence type="ECO:0000256" key="1">
    <source>
        <dbReference type="SAM" id="Coils"/>
    </source>
</evidence>
<evidence type="ECO:0000313" key="3">
    <source>
        <dbReference type="RefSeq" id="XP_006811943.1"/>
    </source>
</evidence>
<sequence>MSFSKSAVKRFNDITSCAPAPGTYNVKVVQKSTRPVVFEKSDRFKACKESVGSCHSELDTSTCSSYLSTPSKKLFASPFQRAPNSLRSLNKKISASCENIVSKKHANLAAELEDRDQKIAELQLRVKCAENELLVLQCNIDRLTDSNSKLEADKTESLMCCEKMKQEITELEGLTDKLKEENENLQQKLSTREESLALSTTTVTSHDTYATMFEQ</sequence>
<dbReference type="Proteomes" id="UP000694865">
    <property type="component" value="Unplaced"/>
</dbReference>
<name>A0ABM0LW02_SACKO</name>